<dbReference type="GO" id="GO:1990189">
    <property type="term" value="F:protein N-terminal-serine acetyltransferase activity"/>
    <property type="evidence" value="ECO:0007669"/>
    <property type="project" value="TreeGrafter"/>
</dbReference>
<dbReference type="InterPro" id="IPR051908">
    <property type="entry name" value="Ribosomal_N-acetyltransferase"/>
</dbReference>
<reference evidence="2 3" key="1">
    <citation type="submission" date="2019-02" db="EMBL/GenBank/DDBJ databases">
        <title>Sequencing the genomes of 1000 actinobacteria strains.</title>
        <authorList>
            <person name="Klenk H.-P."/>
        </authorList>
    </citation>
    <scope>NUCLEOTIDE SEQUENCE [LARGE SCALE GENOMIC DNA]</scope>
    <source>
        <strain evidence="2 3">DSM 45162</strain>
    </source>
</reference>
<dbReference type="Pfam" id="PF13302">
    <property type="entry name" value="Acetyltransf_3"/>
    <property type="match status" value="1"/>
</dbReference>
<evidence type="ECO:0000259" key="1">
    <source>
        <dbReference type="PROSITE" id="PS51186"/>
    </source>
</evidence>
<comment type="caution">
    <text evidence="2">The sequence shown here is derived from an EMBL/GenBank/DDBJ whole genome shotgun (WGS) entry which is preliminary data.</text>
</comment>
<dbReference type="SUPFAM" id="SSF55729">
    <property type="entry name" value="Acyl-CoA N-acyltransferases (Nat)"/>
    <property type="match status" value="1"/>
</dbReference>
<dbReference type="RefSeq" id="WP_207229889.1">
    <property type="nucleotide sequence ID" value="NZ_SHKY01000001.1"/>
</dbReference>
<evidence type="ECO:0000313" key="3">
    <source>
        <dbReference type="Proteomes" id="UP000292564"/>
    </source>
</evidence>
<dbReference type="InterPro" id="IPR016181">
    <property type="entry name" value="Acyl_CoA_acyltransferase"/>
</dbReference>
<organism evidence="2 3">
    <name type="scientific">Krasilnikovia cinnamomea</name>
    <dbReference type="NCBI Taxonomy" id="349313"/>
    <lineage>
        <taxon>Bacteria</taxon>
        <taxon>Bacillati</taxon>
        <taxon>Actinomycetota</taxon>
        <taxon>Actinomycetes</taxon>
        <taxon>Micromonosporales</taxon>
        <taxon>Micromonosporaceae</taxon>
        <taxon>Krasilnikovia</taxon>
    </lineage>
</organism>
<proteinExistence type="predicted"/>
<dbReference type="EMBL" id="SHKY01000001">
    <property type="protein sequence ID" value="RZU52390.1"/>
    <property type="molecule type" value="Genomic_DNA"/>
</dbReference>
<evidence type="ECO:0000313" key="2">
    <source>
        <dbReference type="EMBL" id="RZU52390.1"/>
    </source>
</evidence>
<dbReference type="CDD" id="cd04301">
    <property type="entry name" value="NAT_SF"/>
    <property type="match status" value="1"/>
</dbReference>
<dbReference type="Gene3D" id="3.40.630.30">
    <property type="match status" value="1"/>
</dbReference>
<dbReference type="InterPro" id="IPR000182">
    <property type="entry name" value="GNAT_dom"/>
</dbReference>
<gene>
    <name evidence="2" type="ORF">EV385_4248</name>
</gene>
<feature type="domain" description="N-acetyltransferase" evidence="1">
    <location>
        <begin position="5"/>
        <end position="170"/>
    </location>
</feature>
<sequence>MQDSLALRPFVESDLPFLERLDADPDALGPYEWAGFIDTRARRRRWEKDGYIGKESAALAVVRPDDTVIGIASWEAKTRGGPIGGCYEIGLALLPEHRGRGYGTAAQSMLVQYLLRYTTANRLEAQTDAENLAEQTALERIGFRREGLLRGVRFRHGIWRDMVLYGLLRDEATISLE</sequence>
<keyword evidence="2" id="KW-0808">Transferase</keyword>
<dbReference type="PROSITE" id="PS51186">
    <property type="entry name" value="GNAT"/>
    <property type="match status" value="1"/>
</dbReference>
<protein>
    <submittedName>
        <fullName evidence="2">RimJ/RimL family protein N-acetyltransferase</fullName>
    </submittedName>
</protein>
<dbReference type="AlphaFoldDB" id="A0A4Q7ZMY9"/>
<dbReference type="Proteomes" id="UP000292564">
    <property type="component" value="Unassembled WGS sequence"/>
</dbReference>
<dbReference type="PANTHER" id="PTHR43441">
    <property type="entry name" value="RIBOSOMAL-PROTEIN-SERINE ACETYLTRANSFERASE"/>
    <property type="match status" value="1"/>
</dbReference>
<dbReference type="GO" id="GO:0005737">
    <property type="term" value="C:cytoplasm"/>
    <property type="evidence" value="ECO:0007669"/>
    <property type="project" value="TreeGrafter"/>
</dbReference>
<dbReference type="PANTHER" id="PTHR43441:SF2">
    <property type="entry name" value="FAMILY ACETYLTRANSFERASE, PUTATIVE (AFU_ORTHOLOGUE AFUA_7G00850)-RELATED"/>
    <property type="match status" value="1"/>
</dbReference>
<name>A0A4Q7ZMY9_9ACTN</name>
<accession>A0A4Q7ZMY9</accession>
<dbReference type="GO" id="GO:0008999">
    <property type="term" value="F:protein-N-terminal-alanine acetyltransferase activity"/>
    <property type="evidence" value="ECO:0007669"/>
    <property type="project" value="TreeGrafter"/>
</dbReference>
<keyword evidence="3" id="KW-1185">Reference proteome</keyword>